<keyword evidence="2" id="KW-1185">Reference proteome</keyword>
<accession>A0ABN8D8Y0</accession>
<evidence type="ECO:0000313" key="1">
    <source>
        <dbReference type="EMBL" id="CAH0521414.1"/>
    </source>
</evidence>
<gene>
    <name evidence="1" type="ORF">PBS001_LOCUS7868</name>
</gene>
<dbReference type="EMBL" id="CAKLCB010000378">
    <property type="protein sequence ID" value="CAH0521414.1"/>
    <property type="molecule type" value="Genomic_DNA"/>
</dbReference>
<organism evidence="1 2">
    <name type="scientific">Peronospora belbahrii</name>
    <dbReference type="NCBI Taxonomy" id="622444"/>
    <lineage>
        <taxon>Eukaryota</taxon>
        <taxon>Sar</taxon>
        <taxon>Stramenopiles</taxon>
        <taxon>Oomycota</taxon>
        <taxon>Peronosporomycetes</taxon>
        <taxon>Peronosporales</taxon>
        <taxon>Peronosporaceae</taxon>
        <taxon>Peronospora</taxon>
    </lineage>
</organism>
<reference evidence="1 2" key="1">
    <citation type="submission" date="2021-11" db="EMBL/GenBank/DDBJ databases">
        <authorList>
            <person name="Islam A."/>
            <person name="Islam S."/>
            <person name="Flora M.S."/>
            <person name="Rahman M."/>
            <person name="Ziaur R.M."/>
            <person name="Epstein J.H."/>
            <person name="Hassan M."/>
            <person name="Klassen M."/>
            <person name="Woodard K."/>
            <person name="Webb A."/>
            <person name="Webby R.J."/>
            <person name="El Zowalaty M.E."/>
        </authorList>
    </citation>
    <scope>NUCLEOTIDE SEQUENCE [LARGE SCALE GENOMIC DNA]</scope>
    <source>
        <strain evidence="1">Pbs1</strain>
    </source>
</reference>
<protein>
    <recommendedName>
        <fullName evidence="3">BED-type domain-containing protein</fullName>
    </recommendedName>
</protein>
<sequence>MGRGCSLDEWTHFQEILEEGRVPNSSYWYVLCRHCLAGFEPKQLYNAPVKLTGRRSAMRAHLNSCPTYATQYKWKLDVNRR</sequence>
<evidence type="ECO:0000313" key="2">
    <source>
        <dbReference type="Proteomes" id="UP001158986"/>
    </source>
</evidence>
<proteinExistence type="predicted"/>
<evidence type="ECO:0008006" key="3">
    <source>
        <dbReference type="Google" id="ProtNLM"/>
    </source>
</evidence>
<dbReference type="Proteomes" id="UP001158986">
    <property type="component" value="Unassembled WGS sequence"/>
</dbReference>
<comment type="caution">
    <text evidence="1">The sequence shown here is derived from an EMBL/GenBank/DDBJ whole genome shotgun (WGS) entry which is preliminary data.</text>
</comment>
<name>A0ABN8D8Y0_9STRA</name>